<evidence type="ECO:0000256" key="3">
    <source>
        <dbReference type="ARBA" id="ARBA00023315"/>
    </source>
</evidence>
<evidence type="ECO:0000313" key="6">
    <source>
        <dbReference type="Proteomes" id="UP000278746"/>
    </source>
</evidence>
<organism evidence="5 6">
    <name type="scientific">Alteribacter keqinensis</name>
    <dbReference type="NCBI Taxonomy" id="2483800"/>
    <lineage>
        <taxon>Bacteria</taxon>
        <taxon>Bacillati</taxon>
        <taxon>Bacillota</taxon>
        <taxon>Bacilli</taxon>
        <taxon>Bacillales</taxon>
        <taxon>Bacillaceae</taxon>
        <taxon>Alteribacter</taxon>
    </lineage>
</organism>
<dbReference type="EC" id="2.3.1.-" evidence="4"/>
<keyword evidence="6" id="KW-1185">Reference proteome</keyword>
<evidence type="ECO:0000313" key="5">
    <source>
        <dbReference type="EMBL" id="RNA67083.1"/>
    </source>
</evidence>
<keyword evidence="2 4" id="KW-0808">Transferase</keyword>
<name>A0A3M7TN76_9BACI</name>
<dbReference type="PANTHER" id="PTHR11104">
    <property type="entry name" value="AMINOGLYCOSIDE N3-ACETYLTRANSFERASE"/>
    <property type="match status" value="1"/>
</dbReference>
<protein>
    <recommendedName>
        <fullName evidence="4">Aminoglycoside N(3)-acetyltransferase</fullName>
        <ecNumber evidence="4">2.3.1.-</ecNumber>
    </recommendedName>
</protein>
<dbReference type="AlphaFoldDB" id="A0A3M7TN76"/>
<proteinExistence type="inferred from homology"/>
<accession>A0A3M7TN76</accession>
<evidence type="ECO:0000256" key="2">
    <source>
        <dbReference type="ARBA" id="ARBA00022679"/>
    </source>
</evidence>
<dbReference type="Proteomes" id="UP000278746">
    <property type="component" value="Unassembled WGS sequence"/>
</dbReference>
<dbReference type="SUPFAM" id="SSF110710">
    <property type="entry name" value="TTHA0583/YokD-like"/>
    <property type="match status" value="1"/>
</dbReference>
<dbReference type="GO" id="GO:0046353">
    <property type="term" value="F:aminoglycoside 3-N-acetyltransferase activity"/>
    <property type="evidence" value="ECO:0007669"/>
    <property type="project" value="UniProtKB-EC"/>
</dbReference>
<evidence type="ECO:0000256" key="4">
    <source>
        <dbReference type="RuleBase" id="RU365031"/>
    </source>
</evidence>
<comment type="similarity">
    <text evidence="1 4">Belongs to the antibiotic N-acetyltransferase family.</text>
</comment>
<dbReference type="InterPro" id="IPR028345">
    <property type="entry name" value="Antibiotic_NAT-like"/>
</dbReference>
<dbReference type="PANTHER" id="PTHR11104:SF0">
    <property type="entry name" value="SPBETA PROPHAGE-DERIVED AMINOGLYCOSIDE N(3')-ACETYLTRANSFERASE-LIKE PROTEIN YOKD"/>
    <property type="match status" value="1"/>
</dbReference>
<dbReference type="OrthoDB" id="7330654at2"/>
<dbReference type="EMBL" id="RHIB01000003">
    <property type="protein sequence ID" value="RNA67083.1"/>
    <property type="molecule type" value="Genomic_DNA"/>
</dbReference>
<dbReference type="Pfam" id="PF02522">
    <property type="entry name" value="Antibiotic_NAT"/>
    <property type="match status" value="1"/>
</dbReference>
<reference evidence="5 6" key="1">
    <citation type="submission" date="2018-10" db="EMBL/GenBank/DDBJ databases">
        <title>Bacillus Keqinensis sp. nov., a moderately halophilic bacterium isolated from a saline-alkaline lake.</title>
        <authorList>
            <person name="Wang H."/>
        </authorList>
    </citation>
    <scope>NUCLEOTIDE SEQUENCE [LARGE SCALE GENOMIC DNA]</scope>
    <source>
        <strain evidence="5 6">KQ-3</strain>
    </source>
</reference>
<keyword evidence="3 4" id="KW-0012">Acyltransferase</keyword>
<evidence type="ECO:0000256" key="1">
    <source>
        <dbReference type="ARBA" id="ARBA00006383"/>
    </source>
</evidence>
<keyword evidence="4" id="KW-0046">Antibiotic resistance</keyword>
<comment type="caution">
    <text evidence="5">The sequence shown here is derived from an EMBL/GenBank/DDBJ whole genome shotgun (WGS) entry which is preliminary data.</text>
</comment>
<sequence length="274" mass="30849">MSSEKQTMSKLHEPNTFSSLLKAFRSMGIEKRDSLIVHSSLSSLGWVSGGAQAVVLALMETVGEEGTLVMPTQSADLSDPMHWGDPPVPREWWQTIRDTMPAFDPHLTPTRGMGRIVEVFRTHPDVIRSSHPQHSFAAWGKNKDWMEGQPLSFGLGPDSPLQKLYDNDCKVLLLGVGFDSNTSFHLAEYRLKDPVIDVSSAPVMINGQRRWESFEDVEHYEEWFIELGIAFEKSTSVKTGKVGAATAKLFPARESVHFAREWLQVKRDNRPKDL</sequence>
<comment type="catalytic activity">
    <reaction evidence="4">
        <text>a 2-deoxystreptamine antibiotic + acetyl-CoA = an N(3)-acetyl-2-deoxystreptamine antibiotic + CoA + H(+)</text>
        <dbReference type="Rhea" id="RHEA:12665"/>
        <dbReference type="ChEBI" id="CHEBI:15378"/>
        <dbReference type="ChEBI" id="CHEBI:57287"/>
        <dbReference type="ChEBI" id="CHEBI:57288"/>
        <dbReference type="ChEBI" id="CHEBI:57921"/>
        <dbReference type="ChEBI" id="CHEBI:77452"/>
        <dbReference type="EC" id="2.3.1.81"/>
    </reaction>
</comment>
<gene>
    <name evidence="5" type="ORF">EBO34_18005</name>
</gene>
<dbReference type="GO" id="GO:0046677">
    <property type="term" value="P:response to antibiotic"/>
    <property type="evidence" value="ECO:0007669"/>
    <property type="project" value="UniProtKB-KW"/>
</dbReference>
<dbReference type="InterPro" id="IPR003679">
    <property type="entry name" value="Amioglycoside_AcTrfase"/>
</dbReference>